<feature type="transmembrane region" description="Helical" evidence="7">
    <location>
        <begin position="12"/>
        <end position="30"/>
    </location>
</feature>
<evidence type="ECO:0000256" key="7">
    <source>
        <dbReference type="RuleBase" id="RU363032"/>
    </source>
</evidence>
<accession>A0A931APW6</accession>
<comment type="caution">
    <text evidence="9">The sequence shown here is derived from an EMBL/GenBank/DDBJ whole genome shotgun (WGS) entry which is preliminary data.</text>
</comment>
<evidence type="ECO:0000256" key="4">
    <source>
        <dbReference type="ARBA" id="ARBA00022692"/>
    </source>
</evidence>
<evidence type="ECO:0000256" key="2">
    <source>
        <dbReference type="ARBA" id="ARBA00022448"/>
    </source>
</evidence>
<feature type="transmembrane region" description="Helical" evidence="7">
    <location>
        <begin position="178"/>
        <end position="199"/>
    </location>
</feature>
<feature type="transmembrane region" description="Helical" evidence="7">
    <location>
        <begin position="99"/>
        <end position="122"/>
    </location>
</feature>
<dbReference type="CDD" id="cd06261">
    <property type="entry name" value="TM_PBP2"/>
    <property type="match status" value="1"/>
</dbReference>
<comment type="subcellular location">
    <subcellularLocation>
        <location evidence="1 7">Cell membrane</location>
        <topology evidence="1 7">Multi-pass membrane protein</topology>
    </subcellularLocation>
</comment>
<keyword evidence="3" id="KW-1003">Cell membrane</keyword>
<dbReference type="PANTHER" id="PTHR43163:SF6">
    <property type="entry name" value="DIPEPTIDE TRANSPORT SYSTEM PERMEASE PROTEIN DPPB-RELATED"/>
    <property type="match status" value="1"/>
</dbReference>
<evidence type="ECO:0000256" key="6">
    <source>
        <dbReference type="ARBA" id="ARBA00023136"/>
    </source>
</evidence>
<dbReference type="Pfam" id="PF19300">
    <property type="entry name" value="BPD_transp_1_N"/>
    <property type="match status" value="1"/>
</dbReference>
<evidence type="ECO:0000256" key="1">
    <source>
        <dbReference type="ARBA" id="ARBA00004651"/>
    </source>
</evidence>
<dbReference type="InterPro" id="IPR000515">
    <property type="entry name" value="MetI-like"/>
</dbReference>
<dbReference type="RefSeq" id="WP_270453122.1">
    <property type="nucleotide sequence ID" value="NZ_JADPIE010000002.1"/>
</dbReference>
<keyword evidence="4 7" id="KW-0812">Transmembrane</keyword>
<evidence type="ECO:0000313" key="9">
    <source>
        <dbReference type="EMBL" id="MBF8436307.1"/>
    </source>
</evidence>
<protein>
    <submittedName>
        <fullName evidence="9">ABC transporter permease</fullName>
    </submittedName>
</protein>
<evidence type="ECO:0000259" key="8">
    <source>
        <dbReference type="PROSITE" id="PS50928"/>
    </source>
</evidence>
<reference evidence="9" key="1">
    <citation type="submission" date="2020-11" db="EMBL/GenBank/DDBJ databases">
        <title>Halonatronomonas betainensis gen. nov., sp. nov. a novel haloalkaliphilic representative of the family Halanaerobiacae capable of betaine degradation.</title>
        <authorList>
            <person name="Boltyanskaya Y."/>
            <person name="Kevbrin V."/>
            <person name="Detkova E."/>
            <person name="Grouzdev D.S."/>
            <person name="Koziaeva V."/>
            <person name="Zhilina T."/>
        </authorList>
    </citation>
    <scope>NUCLEOTIDE SEQUENCE</scope>
    <source>
        <strain evidence="9">Z-7014</strain>
    </source>
</reference>
<dbReference type="InterPro" id="IPR045621">
    <property type="entry name" value="BPD_transp_1_N"/>
</dbReference>
<evidence type="ECO:0000313" key="10">
    <source>
        <dbReference type="Proteomes" id="UP000621436"/>
    </source>
</evidence>
<feature type="domain" description="ABC transmembrane type-1" evidence="8">
    <location>
        <begin position="95"/>
        <end position="304"/>
    </location>
</feature>
<sequence>MKSYILKRLISLIPVIIIVAIITFFITNLMPGDPVRVILGNMATEEQVIQLEEQLGLDQPLIYRFIDWSGNIIRGDLGDSLYLNSSVRVAIISRLEPTFLIALMAQFMGGVLGLFFGILAAVNHRKILDQLSITVSLLGISVPSFWLSIILILIFSVWLRWFPVSGYEPLAEAGLSTFRYLILPSTALAFMQAGIIARITRSSILDTFKEDYIRTARSKGLYQRTIIIKHSLRNAMVPIITVIGHNFAILLGGTWIIETIFFIPGTGYLAINAIMRRDIPVIQGCIIFVALIYITVNLLVDISYAFFNPRIKYS</sequence>
<dbReference type="PROSITE" id="PS50928">
    <property type="entry name" value="ABC_TM1"/>
    <property type="match status" value="1"/>
</dbReference>
<dbReference type="EMBL" id="JADPIE010000002">
    <property type="protein sequence ID" value="MBF8436307.1"/>
    <property type="molecule type" value="Genomic_DNA"/>
</dbReference>
<feature type="transmembrane region" description="Helical" evidence="7">
    <location>
        <begin position="286"/>
        <end position="307"/>
    </location>
</feature>
<evidence type="ECO:0000256" key="3">
    <source>
        <dbReference type="ARBA" id="ARBA00022475"/>
    </source>
</evidence>
<organism evidence="9 10">
    <name type="scientific">Halonatronomonas betaini</name>
    <dbReference type="NCBI Taxonomy" id="2778430"/>
    <lineage>
        <taxon>Bacteria</taxon>
        <taxon>Bacillati</taxon>
        <taxon>Bacillota</taxon>
        <taxon>Clostridia</taxon>
        <taxon>Halanaerobiales</taxon>
        <taxon>Halarsenatibacteraceae</taxon>
        <taxon>Halonatronomonas</taxon>
    </lineage>
</organism>
<dbReference type="SUPFAM" id="SSF161098">
    <property type="entry name" value="MetI-like"/>
    <property type="match status" value="1"/>
</dbReference>
<dbReference type="GO" id="GO:0005886">
    <property type="term" value="C:plasma membrane"/>
    <property type="evidence" value="ECO:0007669"/>
    <property type="project" value="UniProtKB-SubCell"/>
</dbReference>
<dbReference type="InterPro" id="IPR035906">
    <property type="entry name" value="MetI-like_sf"/>
</dbReference>
<feature type="transmembrane region" description="Helical" evidence="7">
    <location>
        <begin position="134"/>
        <end position="158"/>
    </location>
</feature>
<keyword evidence="5 7" id="KW-1133">Transmembrane helix</keyword>
<dbReference type="Proteomes" id="UP000621436">
    <property type="component" value="Unassembled WGS sequence"/>
</dbReference>
<keyword evidence="10" id="KW-1185">Reference proteome</keyword>
<keyword evidence="6 7" id="KW-0472">Membrane</keyword>
<dbReference type="GO" id="GO:0055085">
    <property type="term" value="P:transmembrane transport"/>
    <property type="evidence" value="ECO:0007669"/>
    <property type="project" value="InterPro"/>
</dbReference>
<gene>
    <name evidence="9" type="ORF">I0Q91_04380</name>
</gene>
<keyword evidence="2 7" id="KW-0813">Transport</keyword>
<dbReference type="Pfam" id="PF00528">
    <property type="entry name" value="BPD_transp_1"/>
    <property type="match status" value="1"/>
</dbReference>
<proteinExistence type="inferred from homology"/>
<name>A0A931APW6_9FIRM</name>
<dbReference type="AlphaFoldDB" id="A0A931APW6"/>
<dbReference type="Gene3D" id="1.10.3720.10">
    <property type="entry name" value="MetI-like"/>
    <property type="match status" value="1"/>
</dbReference>
<comment type="similarity">
    <text evidence="7">Belongs to the binding-protein-dependent transport system permease family.</text>
</comment>
<dbReference type="PANTHER" id="PTHR43163">
    <property type="entry name" value="DIPEPTIDE TRANSPORT SYSTEM PERMEASE PROTEIN DPPB-RELATED"/>
    <property type="match status" value="1"/>
</dbReference>
<evidence type="ECO:0000256" key="5">
    <source>
        <dbReference type="ARBA" id="ARBA00022989"/>
    </source>
</evidence>